<evidence type="ECO:0000256" key="1">
    <source>
        <dbReference type="ARBA" id="ARBA00023015"/>
    </source>
</evidence>
<dbReference type="EMBL" id="FNUX01000004">
    <property type="protein sequence ID" value="SEF61307.1"/>
    <property type="molecule type" value="Genomic_DNA"/>
</dbReference>
<dbReference type="Gene3D" id="2.60.120.10">
    <property type="entry name" value="Jelly Rolls"/>
    <property type="match status" value="1"/>
</dbReference>
<feature type="domain" description="Cyclic nucleotide-binding" evidence="4">
    <location>
        <begin position="14"/>
        <end position="133"/>
    </location>
</feature>
<dbReference type="GO" id="GO:0005829">
    <property type="term" value="C:cytosol"/>
    <property type="evidence" value="ECO:0007669"/>
    <property type="project" value="TreeGrafter"/>
</dbReference>
<evidence type="ECO:0000313" key="7">
    <source>
        <dbReference type="Proteomes" id="UP000236753"/>
    </source>
</evidence>
<dbReference type="SMART" id="SM00100">
    <property type="entry name" value="cNMP"/>
    <property type="match status" value="1"/>
</dbReference>
<evidence type="ECO:0000259" key="4">
    <source>
        <dbReference type="SMART" id="SM00100"/>
    </source>
</evidence>
<accession>A0A1H5TH30</accession>
<dbReference type="OrthoDB" id="8969464at2"/>
<keyword evidence="2" id="KW-0238">DNA-binding</keyword>
<dbReference type="SMART" id="SM00419">
    <property type="entry name" value="HTH_CRP"/>
    <property type="match status" value="1"/>
</dbReference>
<dbReference type="InterPro" id="IPR050397">
    <property type="entry name" value="Env_Response_Regulators"/>
</dbReference>
<dbReference type="Pfam" id="PF13545">
    <property type="entry name" value="HTH_Crp_2"/>
    <property type="match status" value="1"/>
</dbReference>
<dbReference type="PANTHER" id="PTHR24567:SF74">
    <property type="entry name" value="HTH-TYPE TRANSCRIPTIONAL REGULATOR ARCR"/>
    <property type="match status" value="1"/>
</dbReference>
<keyword evidence="6" id="KW-0808">Transferase</keyword>
<evidence type="ECO:0000256" key="3">
    <source>
        <dbReference type="ARBA" id="ARBA00023163"/>
    </source>
</evidence>
<dbReference type="InterPro" id="IPR018490">
    <property type="entry name" value="cNMP-bd_dom_sf"/>
</dbReference>
<keyword evidence="3" id="KW-0804">Transcription</keyword>
<dbReference type="Proteomes" id="UP000236753">
    <property type="component" value="Unassembled WGS sequence"/>
</dbReference>
<keyword evidence="1" id="KW-0805">Transcription regulation</keyword>
<dbReference type="InterPro" id="IPR000595">
    <property type="entry name" value="cNMP-bd_dom"/>
</dbReference>
<dbReference type="InterPro" id="IPR036388">
    <property type="entry name" value="WH-like_DNA-bd_sf"/>
</dbReference>
<keyword evidence="6" id="KW-0418">Kinase</keyword>
<dbReference type="GO" id="GO:0016301">
    <property type="term" value="F:kinase activity"/>
    <property type="evidence" value="ECO:0007669"/>
    <property type="project" value="UniProtKB-KW"/>
</dbReference>
<sequence>MLTNTSNTVQENSILGALTAAELDGLAPHLELVTLLHSEVLFEDNDMMQYAYFPITATVSLLCCLEDGSCVEVAMVGNEGIIGISVVLGNNAKTLTQAITKIEGQAYRISIRELKNVLARSEGRRAGTLKKLLLRYAQTLFVQVSQATACNRRHALEQQLCTWLLSCFDRSNSSNLSMTQELIAYILGVRRESITVVAKKLQEEGMINYSRGQIQLKCREKLEIHACECYGIVKHESDRWVIDAKAA</sequence>
<evidence type="ECO:0000259" key="5">
    <source>
        <dbReference type="SMART" id="SM00419"/>
    </source>
</evidence>
<name>A0A1H5TH30_9PROT</name>
<proteinExistence type="predicted"/>
<dbReference type="PANTHER" id="PTHR24567">
    <property type="entry name" value="CRP FAMILY TRANSCRIPTIONAL REGULATORY PROTEIN"/>
    <property type="match status" value="1"/>
</dbReference>
<gene>
    <name evidence="6" type="ORF">SAMN05216334_104145</name>
</gene>
<dbReference type="InterPro" id="IPR012318">
    <property type="entry name" value="HTH_CRP"/>
</dbReference>
<dbReference type="RefSeq" id="WP_103965799.1">
    <property type="nucleotide sequence ID" value="NZ_FNUX01000004.1"/>
</dbReference>
<dbReference type="SUPFAM" id="SSF51206">
    <property type="entry name" value="cAMP-binding domain-like"/>
    <property type="match status" value="1"/>
</dbReference>
<dbReference type="InterPro" id="IPR014710">
    <property type="entry name" value="RmlC-like_jellyroll"/>
</dbReference>
<organism evidence="6 7">
    <name type="scientific">Nitrosomonas ureae</name>
    <dbReference type="NCBI Taxonomy" id="44577"/>
    <lineage>
        <taxon>Bacteria</taxon>
        <taxon>Pseudomonadati</taxon>
        <taxon>Pseudomonadota</taxon>
        <taxon>Betaproteobacteria</taxon>
        <taxon>Nitrosomonadales</taxon>
        <taxon>Nitrosomonadaceae</taxon>
        <taxon>Nitrosomonas</taxon>
    </lineage>
</organism>
<dbReference type="GO" id="GO:0003677">
    <property type="term" value="F:DNA binding"/>
    <property type="evidence" value="ECO:0007669"/>
    <property type="project" value="UniProtKB-KW"/>
</dbReference>
<dbReference type="GO" id="GO:0003700">
    <property type="term" value="F:DNA-binding transcription factor activity"/>
    <property type="evidence" value="ECO:0007669"/>
    <property type="project" value="TreeGrafter"/>
</dbReference>
<evidence type="ECO:0000313" key="6">
    <source>
        <dbReference type="EMBL" id="SEF61307.1"/>
    </source>
</evidence>
<dbReference type="InterPro" id="IPR036390">
    <property type="entry name" value="WH_DNA-bd_sf"/>
</dbReference>
<dbReference type="Gene3D" id="1.10.10.10">
    <property type="entry name" value="Winged helix-like DNA-binding domain superfamily/Winged helix DNA-binding domain"/>
    <property type="match status" value="1"/>
</dbReference>
<dbReference type="SUPFAM" id="SSF46785">
    <property type="entry name" value="Winged helix' DNA-binding domain"/>
    <property type="match status" value="1"/>
</dbReference>
<feature type="domain" description="HTH crp-type" evidence="5">
    <location>
        <begin position="170"/>
        <end position="218"/>
    </location>
</feature>
<evidence type="ECO:0000256" key="2">
    <source>
        <dbReference type="ARBA" id="ARBA00023125"/>
    </source>
</evidence>
<reference evidence="6 7" key="1">
    <citation type="submission" date="2016-10" db="EMBL/GenBank/DDBJ databases">
        <authorList>
            <person name="de Groot N.N."/>
        </authorList>
    </citation>
    <scope>NUCLEOTIDE SEQUENCE [LARGE SCALE GENOMIC DNA]</scope>
    <source>
        <strain evidence="6 7">Nm13</strain>
    </source>
</reference>
<dbReference type="AlphaFoldDB" id="A0A1H5TH30"/>
<protein>
    <submittedName>
        <fullName evidence="6">cAMP-binding domain of CRP or a regulatory subunit of cAMP-dependent protein kinases</fullName>
    </submittedName>
</protein>